<comment type="caution">
    <text evidence="9">The sequence shown here is derived from an EMBL/GenBank/DDBJ whole genome shotgun (WGS) entry which is preliminary data.</text>
</comment>
<dbReference type="PRINTS" id="PR00599">
    <property type="entry name" value="MAPEPTIDASE"/>
</dbReference>
<comment type="catalytic activity">
    <reaction evidence="6 7">
        <text>Release of N-terminal amino acids, preferentially methionine, from peptides and arylamides.</text>
        <dbReference type="EC" id="3.4.11.18"/>
    </reaction>
</comment>
<keyword evidence="2 6" id="KW-0031">Aminopeptidase</keyword>
<feature type="binding site" evidence="6">
    <location>
        <position position="235"/>
    </location>
    <ligand>
        <name>a divalent metal cation</name>
        <dbReference type="ChEBI" id="CHEBI:60240"/>
        <label>1</label>
    </ligand>
</feature>
<feature type="binding site" evidence="6">
    <location>
        <position position="235"/>
    </location>
    <ligand>
        <name>a divalent metal cation</name>
        <dbReference type="ChEBI" id="CHEBI:60240"/>
        <label>2</label>
        <note>catalytic</note>
    </ligand>
</feature>
<evidence type="ECO:0000256" key="4">
    <source>
        <dbReference type="ARBA" id="ARBA00022723"/>
    </source>
</evidence>
<reference evidence="9" key="1">
    <citation type="submission" date="2020-10" db="EMBL/GenBank/DDBJ databases">
        <authorList>
            <person name="Gilroy R."/>
        </authorList>
    </citation>
    <scope>NUCLEOTIDE SEQUENCE</scope>
    <source>
        <strain evidence="9">C6-149</strain>
    </source>
</reference>
<evidence type="ECO:0000313" key="9">
    <source>
        <dbReference type="EMBL" id="MBO8441060.1"/>
    </source>
</evidence>
<feature type="binding site" evidence="6">
    <location>
        <position position="77"/>
    </location>
    <ligand>
        <name>substrate</name>
    </ligand>
</feature>
<comment type="function">
    <text evidence="1 6">Removes the N-terminal methionine from nascent proteins. The N-terminal methionine is often cleaved when the second residue in the primary sequence is small and uncharged (Met-Ala-, Cys, Gly, Pro, Ser, Thr, or Val). Requires deformylation of the N(alpha)-formylated initiator methionine before it can be hydrolyzed.</text>
</comment>
<dbReference type="Gene3D" id="3.90.230.10">
    <property type="entry name" value="Creatinase/methionine aminopeptidase superfamily"/>
    <property type="match status" value="1"/>
</dbReference>
<accession>A0A9D9H4S2</accession>
<organism evidence="9 10">
    <name type="scientific">Candidatus Gallilactobacillus intestinavium</name>
    <dbReference type="NCBI Taxonomy" id="2840838"/>
    <lineage>
        <taxon>Bacteria</taxon>
        <taxon>Bacillati</taxon>
        <taxon>Bacillota</taxon>
        <taxon>Bacilli</taxon>
        <taxon>Lactobacillales</taxon>
        <taxon>Lactobacillaceae</taxon>
        <taxon>Lactobacillaceae incertae sedis</taxon>
        <taxon>Candidatus Gallilactobacillus</taxon>
    </lineage>
</organism>
<evidence type="ECO:0000256" key="5">
    <source>
        <dbReference type="ARBA" id="ARBA00022801"/>
    </source>
</evidence>
<evidence type="ECO:0000313" key="10">
    <source>
        <dbReference type="Proteomes" id="UP000823614"/>
    </source>
</evidence>
<dbReference type="InterPro" id="IPR001714">
    <property type="entry name" value="Pept_M24_MAP"/>
</dbReference>
<feature type="binding site" evidence="6">
    <location>
        <position position="176"/>
    </location>
    <ligand>
        <name>substrate</name>
    </ligand>
</feature>
<dbReference type="HAMAP" id="MF_01974">
    <property type="entry name" value="MetAP_1"/>
    <property type="match status" value="1"/>
</dbReference>
<dbReference type="EC" id="3.4.11.18" evidence="6 7"/>
<comment type="cofactor">
    <cofactor evidence="6">
        <name>Co(2+)</name>
        <dbReference type="ChEBI" id="CHEBI:48828"/>
    </cofactor>
    <cofactor evidence="6">
        <name>Zn(2+)</name>
        <dbReference type="ChEBI" id="CHEBI:29105"/>
    </cofactor>
    <cofactor evidence="6">
        <name>Mn(2+)</name>
        <dbReference type="ChEBI" id="CHEBI:29035"/>
    </cofactor>
    <cofactor evidence="6">
        <name>Fe(2+)</name>
        <dbReference type="ChEBI" id="CHEBI:29033"/>
    </cofactor>
    <text evidence="6">Binds 2 divalent metal cations per subunit. Has a high-affinity and a low affinity metal-binding site. The true nature of the physiological cofactor is under debate. The enzyme is active with cobalt, zinc, manganese or divalent iron ions. Most likely, methionine aminopeptidases function as mononuclear Fe(2+)-metalloproteases under physiological conditions, and the catalytically relevant metal-binding site has been assigned to the histidine-containing high-affinity site.</text>
</comment>
<feature type="binding site" evidence="6">
    <location>
        <position position="202"/>
    </location>
    <ligand>
        <name>a divalent metal cation</name>
        <dbReference type="ChEBI" id="CHEBI:60240"/>
        <label>2</label>
        <note>catalytic</note>
    </ligand>
</feature>
<sequence length="260" mass="29080">MITLKSKREIKGMYEAGQILAELYLKLNKFIKPGITGLDIEDFATSFFTKKHVIPEEKGFEGYKYATCVSINDEVCHGTPRNIRLKNGDLVKVDTVISLNGYISDSCWAFAVGDVSSKVKKLMQVTKKALYLGIDQAVIGNRIGDIGYAIQHYVEDEMGYGDVREYVGHGIQPTMHEDPMVPAYGDKHKGLRLKEGMTLTIEPMVNIGDWHCAPADERDGWTVRTLDGSLSCQYEHTIAVTKDGPKILTSQNHEEDAKYL</sequence>
<name>A0A9D9H4S2_9LACO</name>
<dbReference type="GO" id="GO:0004239">
    <property type="term" value="F:initiator methionyl aminopeptidase activity"/>
    <property type="evidence" value="ECO:0007669"/>
    <property type="project" value="UniProtKB-UniRule"/>
</dbReference>
<dbReference type="InterPro" id="IPR002467">
    <property type="entry name" value="Pept_M24A_MAP1"/>
</dbReference>
<dbReference type="GO" id="GO:0005829">
    <property type="term" value="C:cytosol"/>
    <property type="evidence" value="ECO:0007669"/>
    <property type="project" value="TreeGrafter"/>
</dbReference>
<feature type="binding site" evidence="6">
    <location>
        <position position="94"/>
    </location>
    <ligand>
        <name>a divalent metal cation</name>
        <dbReference type="ChEBI" id="CHEBI:60240"/>
        <label>1</label>
    </ligand>
</feature>
<dbReference type="GO" id="GO:0046872">
    <property type="term" value="F:metal ion binding"/>
    <property type="evidence" value="ECO:0007669"/>
    <property type="project" value="UniProtKB-UniRule"/>
</dbReference>
<keyword evidence="3 6" id="KW-0645">Protease</keyword>
<protein>
    <recommendedName>
        <fullName evidence="6 7">Methionine aminopeptidase</fullName>
        <shortName evidence="6">MAP</shortName>
        <shortName evidence="6">MetAP</shortName>
        <ecNumber evidence="6 7">3.4.11.18</ecNumber>
    </recommendedName>
    <alternativeName>
        <fullName evidence="6">Peptidase M</fullName>
    </alternativeName>
</protein>
<dbReference type="NCBIfam" id="TIGR00500">
    <property type="entry name" value="met_pdase_I"/>
    <property type="match status" value="1"/>
</dbReference>
<reference evidence="9" key="2">
    <citation type="journal article" date="2021" name="PeerJ">
        <title>Extensive microbial diversity within the chicken gut microbiome revealed by metagenomics and culture.</title>
        <authorList>
            <person name="Gilroy R."/>
            <person name="Ravi A."/>
            <person name="Getino M."/>
            <person name="Pursley I."/>
            <person name="Horton D.L."/>
            <person name="Alikhan N.F."/>
            <person name="Baker D."/>
            <person name="Gharbi K."/>
            <person name="Hall N."/>
            <person name="Watson M."/>
            <person name="Adriaenssens E.M."/>
            <person name="Foster-Nyarko E."/>
            <person name="Jarju S."/>
            <person name="Secka A."/>
            <person name="Antonio M."/>
            <person name="Oren A."/>
            <person name="Chaudhuri R.R."/>
            <person name="La Ragione R."/>
            <person name="Hildebrand F."/>
            <person name="Pallen M.J."/>
        </authorList>
    </citation>
    <scope>NUCLEOTIDE SEQUENCE</scope>
    <source>
        <strain evidence="9">C6-149</strain>
    </source>
</reference>
<feature type="binding site" evidence="6">
    <location>
        <position position="105"/>
    </location>
    <ligand>
        <name>a divalent metal cation</name>
        <dbReference type="ChEBI" id="CHEBI:60240"/>
        <label>2</label>
        <note>catalytic</note>
    </ligand>
</feature>
<comment type="subunit">
    <text evidence="6">Monomer.</text>
</comment>
<dbReference type="PANTHER" id="PTHR43330">
    <property type="entry name" value="METHIONINE AMINOPEPTIDASE"/>
    <property type="match status" value="1"/>
</dbReference>
<dbReference type="GO" id="GO:0070006">
    <property type="term" value="F:metalloaminopeptidase activity"/>
    <property type="evidence" value="ECO:0007669"/>
    <property type="project" value="UniProtKB-UniRule"/>
</dbReference>
<comment type="similarity">
    <text evidence="6">Belongs to the peptidase M24A family. Methionine aminopeptidase type 1 subfamily.</text>
</comment>
<dbReference type="PANTHER" id="PTHR43330:SF17">
    <property type="entry name" value="METHIONINE AMINOPEPTIDASE"/>
    <property type="match status" value="1"/>
</dbReference>
<keyword evidence="4 6" id="KW-0479">Metal-binding</keyword>
<dbReference type="SUPFAM" id="SSF55920">
    <property type="entry name" value="Creatinase/aminopeptidase"/>
    <property type="match status" value="1"/>
</dbReference>
<feature type="binding site" evidence="6">
    <location>
        <position position="105"/>
    </location>
    <ligand>
        <name>a divalent metal cation</name>
        <dbReference type="ChEBI" id="CHEBI:60240"/>
        <label>1</label>
    </ligand>
</feature>
<evidence type="ECO:0000256" key="2">
    <source>
        <dbReference type="ARBA" id="ARBA00022438"/>
    </source>
</evidence>
<evidence type="ECO:0000256" key="3">
    <source>
        <dbReference type="ARBA" id="ARBA00022670"/>
    </source>
</evidence>
<dbReference type="InterPro" id="IPR036005">
    <property type="entry name" value="Creatinase/aminopeptidase-like"/>
</dbReference>
<dbReference type="EMBL" id="JADIMP010000022">
    <property type="protein sequence ID" value="MBO8441060.1"/>
    <property type="molecule type" value="Genomic_DNA"/>
</dbReference>
<feature type="domain" description="Peptidase M24" evidence="8">
    <location>
        <begin position="12"/>
        <end position="242"/>
    </location>
</feature>
<dbReference type="Proteomes" id="UP000823614">
    <property type="component" value="Unassembled WGS sequence"/>
</dbReference>
<dbReference type="InterPro" id="IPR000994">
    <property type="entry name" value="Pept_M24"/>
</dbReference>
<dbReference type="AlphaFoldDB" id="A0A9D9H4S2"/>
<evidence type="ECO:0000259" key="8">
    <source>
        <dbReference type="Pfam" id="PF00557"/>
    </source>
</evidence>
<dbReference type="GO" id="GO:0006508">
    <property type="term" value="P:proteolysis"/>
    <property type="evidence" value="ECO:0007669"/>
    <property type="project" value="UniProtKB-KW"/>
</dbReference>
<proteinExistence type="inferred from homology"/>
<evidence type="ECO:0000256" key="7">
    <source>
        <dbReference type="RuleBase" id="RU003653"/>
    </source>
</evidence>
<feature type="binding site" evidence="6">
    <location>
        <position position="169"/>
    </location>
    <ligand>
        <name>a divalent metal cation</name>
        <dbReference type="ChEBI" id="CHEBI:60240"/>
        <label>2</label>
        <note>catalytic</note>
    </ligand>
</feature>
<evidence type="ECO:0000256" key="1">
    <source>
        <dbReference type="ARBA" id="ARBA00002521"/>
    </source>
</evidence>
<evidence type="ECO:0000256" key="6">
    <source>
        <dbReference type="HAMAP-Rule" id="MF_01974"/>
    </source>
</evidence>
<keyword evidence="5 6" id="KW-0378">Hydrolase</keyword>
<gene>
    <name evidence="6 9" type="primary">map</name>
    <name evidence="9" type="ORF">IAA89_01220</name>
</gene>
<dbReference type="CDD" id="cd01086">
    <property type="entry name" value="MetAP1"/>
    <property type="match status" value="1"/>
</dbReference>
<dbReference type="Pfam" id="PF00557">
    <property type="entry name" value="Peptidase_M24"/>
    <property type="match status" value="1"/>
</dbReference>